<evidence type="ECO:0000256" key="1">
    <source>
        <dbReference type="SAM" id="SignalP"/>
    </source>
</evidence>
<sequence length="166" mass="17902">MRSSMCRLCVGLLILCAAALESDVDQALGLDNTCEDGTEACSLSMLHLRSHESSDDIREPQHCAAGTQFDCMGMGTWTGERCCLQGRYTCTPGTQFDCMGNGKWTGKECCLQGQHSCAAGTQFDCMGNGVWSGETCCLQGHYRCTAGTQFDCMGNGIWTGKKCCLK</sequence>
<evidence type="ECO:0000313" key="2">
    <source>
        <dbReference type="EMBL" id="CAK9017722.1"/>
    </source>
</evidence>
<protein>
    <submittedName>
        <fullName evidence="2">PE_PGRS family protein</fullName>
    </submittedName>
</protein>
<accession>A0ABP0JUK6</accession>
<dbReference type="EMBL" id="CAXAMM010008557">
    <property type="protein sequence ID" value="CAK9017722.1"/>
    <property type="molecule type" value="Genomic_DNA"/>
</dbReference>
<reference evidence="2 3" key="1">
    <citation type="submission" date="2024-02" db="EMBL/GenBank/DDBJ databases">
        <authorList>
            <person name="Chen Y."/>
            <person name="Shah S."/>
            <person name="Dougan E. K."/>
            <person name="Thang M."/>
            <person name="Chan C."/>
        </authorList>
    </citation>
    <scope>NUCLEOTIDE SEQUENCE [LARGE SCALE GENOMIC DNA]</scope>
</reference>
<keyword evidence="3" id="KW-1185">Reference proteome</keyword>
<keyword evidence="1" id="KW-0732">Signal</keyword>
<proteinExistence type="predicted"/>
<feature type="signal peptide" evidence="1">
    <location>
        <begin position="1"/>
        <end position="19"/>
    </location>
</feature>
<comment type="caution">
    <text evidence="2">The sequence shown here is derived from an EMBL/GenBank/DDBJ whole genome shotgun (WGS) entry which is preliminary data.</text>
</comment>
<organism evidence="2 3">
    <name type="scientific">Durusdinium trenchii</name>
    <dbReference type="NCBI Taxonomy" id="1381693"/>
    <lineage>
        <taxon>Eukaryota</taxon>
        <taxon>Sar</taxon>
        <taxon>Alveolata</taxon>
        <taxon>Dinophyceae</taxon>
        <taxon>Suessiales</taxon>
        <taxon>Symbiodiniaceae</taxon>
        <taxon>Durusdinium</taxon>
    </lineage>
</organism>
<gene>
    <name evidence="2" type="ORF">SCF082_LOCUS13763</name>
</gene>
<name>A0ABP0JUK6_9DINO</name>
<evidence type="ECO:0000313" key="3">
    <source>
        <dbReference type="Proteomes" id="UP001642464"/>
    </source>
</evidence>
<feature type="chain" id="PRO_5045949523" evidence="1">
    <location>
        <begin position="20"/>
        <end position="166"/>
    </location>
</feature>
<dbReference type="Proteomes" id="UP001642464">
    <property type="component" value="Unassembled WGS sequence"/>
</dbReference>